<dbReference type="Proteomes" id="UP000772618">
    <property type="component" value="Unassembled WGS sequence"/>
</dbReference>
<evidence type="ECO:0000313" key="3">
    <source>
        <dbReference type="Proteomes" id="UP000772618"/>
    </source>
</evidence>
<comment type="caution">
    <text evidence="2">The sequence shown here is derived from an EMBL/GenBank/DDBJ whole genome shotgun (WGS) entry which is preliminary data.</text>
</comment>
<dbReference type="RefSeq" id="WP_254155294.1">
    <property type="nucleotide sequence ID" value="NZ_JAHESD010000053.1"/>
</dbReference>
<dbReference type="InterPro" id="IPR050177">
    <property type="entry name" value="Lipid_A_modif_metabolic_enz"/>
</dbReference>
<keyword evidence="3" id="KW-1185">Reference proteome</keyword>
<dbReference type="Gene3D" id="3.40.50.720">
    <property type="entry name" value="NAD(P)-binding Rossmann-like Domain"/>
    <property type="match status" value="1"/>
</dbReference>
<proteinExistence type="predicted"/>
<name>A0ABS5VWT3_9BACT</name>
<dbReference type="InterPro" id="IPR036291">
    <property type="entry name" value="NAD(P)-bd_dom_sf"/>
</dbReference>
<gene>
    <name evidence="2" type="ORF">KK060_18785</name>
</gene>
<dbReference type="PANTHER" id="PTHR43245:SF58">
    <property type="entry name" value="BLL5923 PROTEIN"/>
    <property type="match status" value="1"/>
</dbReference>
<accession>A0ABS5VWT3</accession>
<dbReference type="PANTHER" id="PTHR43245">
    <property type="entry name" value="BIFUNCTIONAL POLYMYXIN RESISTANCE PROTEIN ARNA"/>
    <property type="match status" value="1"/>
</dbReference>
<dbReference type="EMBL" id="JAHESD010000053">
    <property type="protein sequence ID" value="MBT1705344.1"/>
    <property type="molecule type" value="Genomic_DNA"/>
</dbReference>
<evidence type="ECO:0000259" key="1">
    <source>
        <dbReference type="Pfam" id="PF01370"/>
    </source>
</evidence>
<sequence length="308" mass="34668">MKIFITGVSGFAGSSLVRYFNDVKGVSLVGHSREVKKATEKFKGYNIEIVPDYSIEVFNRLGIDCIIHLAGIAHDLSNTYGPSDYYEVNNNSTRRLYDEFLQSNVKKFIFISSIKAAVDTASSPVDEGVEPSPVSDYGKSKFMAEQYIQQQKLSENKSYYIFRPCMIHGPGNKGNLNLLYKFVKARLPYPFGGFRNKRSFLSVDNFTFIVHEFTMGNYASGIYHLADDGYLSTTELYKIISKTIGINPISLNIPPAVLRQVFNVIGKRRMLDKLTEDMMVSNEKVVKAIGKPLPIGIEEGVRRTINSF</sequence>
<dbReference type="SUPFAM" id="SSF51735">
    <property type="entry name" value="NAD(P)-binding Rossmann-fold domains"/>
    <property type="match status" value="1"/>
</dbReference>
<dbReference type="InterPro" id="IPR001509">
    <property type="entry name" value="Epimerase_deHydtase"/>
</dbReference>
<feature type="domain" description="NAD-dependent epimerase/dehydratase" evidence="1">
    <location>
        <begin position="3"/>
        <end position="205"/>
    </location>
</feature>
<protein>
    <submittedName>
        <fullName evidence="2">NAD-dependent epimerase/dehydratase family protein</fullName>
    </submittedName>
</protein>
<evidence type="ECO:0000313" key="2">
    <source>
        <dbReference type="EMBL" id="MBT1705344.1"/>
    </source>
</evidence>
<dbReference type="Pfam" id="PF01370">
    <property type="entry name" value="Epimerase"/>
    <property type="match status" value="1"/>
</dbReference>
<reference evidence="2 3" key="1">
    <citation type="submission" date="2021-05" db="EMBL/GenBank/DDBJ databases">
        <title>A Polyphasic approach of four new species of the genus Ohtaekwangia: Ohtaekwangia histidinii sp. nov., Ohtaekwangia cretensis sp. nov., Ohtaekwangia indiensis sp. nov., Ohtaekwangia reichenbachii sp. nov. from diverse environment.</title>
        <authorList>
            <person name="Octaviana S."/>
        </authorList>
    </citation>
    <scope>NUCLEOTIDE SEQUENCE [LARGE SCALE GENOMIC DNA]</scope>
    <source>
        <strain evidence="2 3">PWU20</strain>
    </source>
</reference>
<organism evidence="2 3">
    <name type="scientific">Chryseosolibacter indicus</name>
    <dbReference type="NCBI Taxonomy" id="2782351"/>
    <lineage>
        <taxon>Bacteria</taxon>
        <taxon>Pseudomonadati</taxon>
        <taxon>Bacteroidota</taxon>
        <taxon>Cytophagia</taxon>
        <taxon>Cytophagales</taxon>
        <taxon>Chryseotaleaceae</taxon>
        <taxon>Chryseosolibacter</taxon>
    </lineage>
</organism>